<evidence type="ECO:0008006" key="4">
    <source>
        <dbReference type="Google" id="ProtNLM"/>
    </source>
</evidence>
<evidence type="ECO:0000313" key="3">
    <source>
        <dbReference type="Proteomes" id="UP000034841"/>
    </source>
</evidence>
<accession>A0A0F8BW09</accession>
<evidence type="ECO:0000313" key="2">
    <source>
        <dbReference type="EMBL" id="KKF96703.1"/>
    </source>
</evidence>
<gene>
    <name evidence="2" type="ORF">CFO_g944</name>
</gene>
<dbReference type="OrthoDB" id="5418203at2759"/>
<feature type="compositionally biased region" description="Low complexity" evidence="1">
    <location>
        <begin position="64"/>
        <end position="82"/>
    </location>
</feature>
<dbReference type="EMBL" id="LBBL01000031">
    <property type="protein sequence ID" value="KKF96703.1"/>
    <property type="molecule type" value="Genomic_DNA"/>
</dbReference>
<protein>
    <recommendedName>
        <fullName evidence="4">Ubiquitin-like protein smt3</fullName>
    </recommendedName>
</protein>
<dbReference type="Proteomes" id="UP000034841">
    <property type="component" value="Unassembled WGS sequence"/>
</dbReference>
<comment type="caution">
    <text evidence="2">The sequence shown here is derived from an EMBL/GenBank/DDBJ whole genome shotgun (WGS) entry which is preliminary data.</text>
</comment>
<feature type="region of interest" description="Disordered" evidence="1">
    <location>
        <begin position="128"/>
        <end position="152"/>
    </location>
</feature>
<feature type="compositionally biased region" description="Basic and acidic residues" evidence="1">
    <location>
        <begin position="34"/>
        <end position="45"/>
    </location>
</feature>
<keyword evidence="3" id="KW-1185">Reference proteome</keyword>
<proteinExistence type="predicted"/>
<feature type="region of interest" description="Disordered" evidence="1">
    <location>
        <begin position="1"/>
        <end position="90"/>
    </location>
</feature>
<name>A0A0F8BW09_CERFI</name>
<evidence type="ECO:0000256" key="1">
    <source>
        <dbReference type="SAM" id="MobiDB-lite"/>
    </source>
</evidence>
<dbReference type="AlphaFoldDB" id="A0A0F8BW09"/>
<reference evidence="2 3" key="1">
    <citation type="submission" date="2015-04" db="EMBL/GenBank/DDBJ databases">
        <title>Genome sequence of Ceratocystis platani, a major pathogen of plane trees.</title>
        <authorList>
            <person name="Belbahri L."/>
        </authorList>
    </citation>
    <scope>NUCLEOTIDE SEQUENCE [LARGE SCALE GENOMIC DNA]</scope>
    <source>
        <strain evidence="2 3">CFO</strain>
    </source>
</reference>
<organism evidence="2 3">
    <name type="scientific">Ceratocystis fimbriata f. sp. platani</name>
    <dbReference type="NCBI Taxonomy" id="88771"/>
    <lineage>
        <taxon>Eukaryota</taxon>
        <taxon>Fungi</taxon>
        <taxon>Dikarya</taxon>
        <taxon>Ascomycota</taxon>
        <taxon>Pezizomycotina</taxon>
        <taxon>Sordariomycetes</taxon>
        <taxon>Hypocreomycetidae</taxon>
        <taxon>Microascales</taxon>
        <taxon>Ceratocystidaceae</taxon>
        <taxon>Ceratocystis</taxon>
    </lineage>
</organism>
<sequence>MVKPTAADSPVLDSWEDGSDTEATPSKSPPKPAATKDAHQLEKTSDTSAVKPDSASADDWHRFSTPYSSAPYTSSPATASASMHRRPEKTDAVARRMIAGALGIKPPKQTEEQRTYHKALLEREKLQRQEAREAKKREQEKATKAKEAIWND</sequence>